<sequence>MKIHEALRIHLASLDAGHSDFEDTLALVERHFDYNPTGFHNGPLHNAAGENEGSCKVFALAQLGNLSEAQALTLFGRHYQSVLDDPAGTAHGNIRQFMTTGWSGIRFDGPALRPRQTPSFQNQDTPA</sequence>
<evidence type="ECO:0000313" key="3">
    <source>
        <dbReference type="Proteomes" id="UP001595798"/>
    </source>
</evidence>
<protein>
    <submittedName>
        <fullName evidence="2">HopJ type III effector protein</fullName>
    </submittedName>
</protein>
<dbReference type="InterPro" id="IPR014984">
    <property type="entry name" value="HopJ"/>
</dbReference>
<proteinExistence type="predicted"/>
<dbReference type="Pfam" id="PF08888">
    <property type="entry name" value="HopJ"/>
    <property type="match status" value="1"/>
</dbReference>
<gene>
    <name evidence="2" type="ORF">ACFOZ5_10750</name>
</gene>
<feature type="region of interest" description="Disordered" evidence="1">
    <location>
        <begin position="108"/>
        <end position="127"/>
    </location>
</feature>
<accession>A0ABV8QGQ4</accession>
<feature type="compositionally biased region" description="Polar residues" evidence="1">
    <location>
        <begin position="116"/>
        <end position="127"/>
    </location>
</feature>
<comment type="caution">
    <text evidence="2">The sequence shown here is derived from an EMBL/GenBank/DDBJ whole genome shotgun (WGS) entry which is preliminary data.</text>
</comment>
<evidence type="ECO:0000256" key="1">
    <source>
        <dbReference type="SAM" id="MobiDB-lite"/>
    </source>
</evidence>
<dbReference type="Proteomes" id="UP001595798">
    <property type="component" value="Unassembled WGS sequence"/>
</dbReference>
<name>A0ABV8QGQ4_9GAMM</name>
<keyword evidence="3" id="KW-1185">Reference proteome</keyword>
<dbReference type="Gene3D" id="3.20.160.10">
    <property type="entry name" value="vpa0580 domain like"/>
    <property type="match status" value="1"/>
</dbReference>
<dbReference type="RefSeq" id="WP_379887097.1">
    <property type="nucleotide sequence ID" value="NZ_JBHSDI010000013.1"/>
</dbReference>
<organism evidence="2 3">
    <name type="scientific">Marinobacter lacisalsi</name>
    <dbReference type="NCBI Taxonomy" id="475979"/>
    <lineage>
        <taxon>Bacteria</taxon>
        <taxon>Pseudomonadati</taxon>
        <taxon>Pseudomonadota</taxon>
        <taxon>Gammaproteobacteria</taxon>
        <taxon>Pseudomonadales</taxon>
        <taxon>Marinobacteraceae</taxon>
        <taxon>Marinobacter</taxon>
    </lineage>
</organism>
<dbReference type="EMBL" id="JBHSDI010000013">
    <property type="protein sequence ID" value="MFC4259506.1"/>
    <property type="molecule type" value="Genomic_DNA"/>
</dbReference>
<evidence type="ECO:0000313" key="2">
    <source>
        <dbReference type="EMBL" id="MFC4259506.1"/>
    </source>
</evidence>
<dbReference type="InterPro" id="IPR038604">
    <property type="entry name" value="HopJ_sf"/>
</dbReference>
<reference evidence="3" key="1">
    <citation type="journal article" date="2019" name="Int. J. Syst. Evol. Microbiol.">
        <title>The Global Catalogue of Microorganisms (GCM) 10K type strain sequencing project: providing services to taxonomists for standard genome sequencing and annotation.</title>
        <authorList>
            <consortium name="The Broad Institute Genomics Platform"/>
            <consortium name="The Broad Institute Genome Sequencing Center for Infectious Disease"/>
            <person name="Wu L."/>
            <person name="Ma J."/>
        </authorList>
    </citation>
    <scope>NUCLEOTIDE SEQUENCE [LARGE SCALE GENOMIC DNA]</scope>
    <source>
        <strain evidence="3">CECT 7297</strain>
    </source>
</reference>